<dbReference type="SUPFAM" id="SSF50156">
    <property type="entry name" value="PDZ domain-like"/>
    <property type="match status" value="1"/>
</dbReference>
<dbReference type="Pfam" id="PF02163">
    <property type="entry name" value="Peptidase_M50"/>
    <property type="match status" value="1"/>
</dbReference>
<dbReference type="InterPro" id="IPR041489">
    <property type="entry name" value="PDZ_6"/>
</dbReference>
<evidence type="ECO:0000313" key="13">
    <source>
        <dbReference type="EMBL" id="WVX67113.1"/>
    </source>
</evidence>
<dbReference type="PANTHER" id="PTHR42837">
    <property type="entry name" value="REGULATOR OF SIGMA-E PROTEASE RSEP"/>
    <property type="match status" value="1"/>
</dbReference>
<keyword evidence="8 11" id="KW-1133">Transmembrane helix</keyword>
<accession>A0ABZ2C4Y6</accession>
<dbReference type="PANTHER" id="PTHR42837:SF2">
    <property type="entry name" value="MEMBRANE METALLOPROTEASE ARASP2, CHLOROPLASTIC-RELATED"/>
    <property type="match status" value="1"/>
</dbReference>
<dbReference type="RefSeq" id="WP_331255903.1">
    <property type="nucleotide sequence ID" value="NZ_CP133270.1"/>
</dbReference>
<evidence type="ECO:0000256" key="1">
    <source>
        <dbReference type="ARBA" id="ARBA00001947"/>
    </source>
</evidence>
<dbReference type="InterPro" id="IPR036034">
    <property type="entry name" value="PDZ_sf"/>
</dbReference>
<dbReference type="InterPro" id="IPR004387">
    <property type="entry name" value="Pept_M50_Zn"/>
</dbReference>
<sequence>MEVIASLGWYLIPFLVVLSVLVFVHELGHYLVARWNGVGIDVFSIGFGPEVFGWTDKVGTRWKVSWVPLGGYVKMVGDADAASTPDHEQLQNLSDELKAKSLHHKSVGARLAVSAAGPAANYIFAVIVLAMMFVTVGQRFTSPVIEGVQPESAAAHAGLQTGDRIVKIGTSEITRFEDLQAIVHDNPGHPLEITFERNGAQQTLAITPKLSEITDNFGTIHKVGLLGVIGNKAEFIQRGPIAAIGYAIQETGDITWQTLKGLGQVIMGMKSADGLGGPLRIAQMSGEVAQNGMVSLIWFMALLSINLGLLNLFPIPMLDGGHLFFYTIEAIRGKPVSEKAQEWGFRFGFALLISLMLFATWNDIHHIFFK</sequence>
<evidence type="ECO:0000256" key="11">
    <source>
        <dbReference type="RuleBase" id="RU362031"/>
    </source>
</evidence>
<dbReference type="Pfam" id="PF17820">
    <property type="entry name" value="PDZ_6"/>
    <property type="match status" value="1"/>
</dbReference>
<keyword evidence="9 11" id="KW-0482">Metalloprotease</keyword>
<evidence type="ECO:0000256" key="6">
    <source>
        <dbReference type="ARBA" id="ARBA00022801"/>
    </source>
</evidence>
<feature type="transmembrane region" description="Helical" evidence="11">
    <location>
        <begin position="343"/>
        <end position="361"/>
    </location>
</feature>
<evidence type="ECO:0000313" key="14">
    <source>
        <dbReference type="Proteomes" id="UP001330434"/>
    </source>
</evidence>
<dbReference type="NCBIfam" id="TIGR00054">
    <property type="entry name" value="RIP metalloprotease RseP"/>
    <property type="match status" value="1"/>
</dbReference>
<evidence type="ECO:0000259" key="12">
    <source>
        <dbReference type="SMART" id="SM00228"/>
    </source>
</evidence>
<dbReference type="InterPro" id="IPR001478">
    <property type="entry name" value="PDZ"/>
</dbReference>
<dbReference type="EC" id="3.4.24.-" evidence="11"/>
<dbReference type="SMART" id="SM00228">
    <property type="entry name" value="PDZ"/>
    <property type="match status" value="1"/>
</dbReference>
<dbReference type="Proteomes" id="UP001330434">
    <property type="component" value="Chromosome"/>
</dbReference>
<evidence type="ECO:0000256" key="9">
    <source>
        <dbReference type="ARBA" id="ARBA00023049"/>
    </source>
</evidence>
<name>A0ABZ2C4Y6_9PROT</name>
<organism evidence="13 14">
    <name type="scientific">Candidatus Bealeia paramacronuclearis</name>
    <dbReference type="NCBI Taxonomy" id="1921001"/>
    <lineage>
        <taxon>Bacteria</taxon>
        <taxon>Pseudomonadati</taxon>
        <taxon>Pseudomonadota</taxon>
        <taxon>Alphaproteobacteria</taxon>
        <taxon>Holosporales</taxon>
        <taxon>Holosporaceae</taxon>
        <taxon>Candidatus Bealeia</taxon>
    </lineage>
</organism>
<dbReference type="InterPro" id="IPR008915">
    <property type="entry name" value="Peptidase_M50"/>
</dbReference>
<protein>
    <recommendedName>
        <fullName evidence="11">Zinc metalloprotease</fullName>
        <ecNumber evidence="11">3.4.24.-</ecNumber>
    </recommendedName>
</protein>
<evidence type="ECO:0000256" key="3">
    <source>
        <dbReference type="ARBA" id="ARBA00007931"/>
    </source>
</evidence>
<dbReference type="EMBL" id="CP133270">
    <property type="protein sequence ID" value="WVX67113.1"/>
    <property type="molecule type" value="Genomic_DNA"/>
</dbReference>
<evidence type="ECO:0000256" key="5">
    <source>
        <dbReference type="ARBA" id="ARBA00022692"/>
    </source>
</evidence>
<keyword evidence="14" id="KW-1185">Reference proteome</keyword>
<comment type="similarity">
    <text evidence="3 11">Belongs to the peptidase M50B family.</text>
</comment>
<dbReference type="CDD" id="cd06163">
    <property type="entry name" value="S2P-M50_PDZ_RseP-like"/>
    <property type="match status" value="1"/>
</dbReference>
<comment type="subcellular location">
    <subcellularLocation>
        <location evidence="2">Membrane</location>
        <topology evidence="2">Multi-pass membrane protein</topology>
    </subcellularLocation>
</comment>
<reference evidence="13 14" key="1">
    <citation type="journal article" date="2024" name="Environ. Microbiol.">
        <title>Novel evolutionary insights on the interactions of the Holosporales (Alphaproteobacteria) with eukaryotic hosts from comparative genomics.</title>
        <authorList>
            <person name="Giovannini M."/>
            <person name="Petroni G."/>
            <person name="Castelli M."/>
        </authorList>
    </citation>
    <scope>NUCLEOTIDE SEQUENCE [LARGE SCALE GENOMIC DNA]</scope>
    <source>
        <strain evidence="13 14">US_Bl 15I1</strain>
    </source>
</reference>
<evidence type="ECO:0000256" key="8">
    <source>
        <dbReference type="ARBA" id="ARBA00022989"/>
    </source>
</evidence>
<keyword evidence="7 11" id="KW-0862">Zinc</keyword>
<feature type="transmembrane region" description="Helical" evidence="11">
    <location>
        <begin position="119"/>
        <end position="136"/>
    </location>
</feature>
<dbReference type="GO" id="GO:0008237">
    <property type="term" value="F:metallopeptidase activity"/>
    <property type="evidence" value="ECO:0007669"/>
    <property type="project" value="UniProtKB-KW"/>
</dbReference>
<feature type="transmembrane region" description="Helical" evidence="11">
    <location>
        <begin position="293"/>
        <end position="313"/>
    </location>
</feature>
<feature type="domain" description="PDZ" evidence="12">
    <location>
        <begin position="129"/>
        <end position="199"/>
    </location>
</feature>
<evidence type="ECO:0000256" key="10">
    <source>
        <dbReference type="ARBA" id="ARBA00023136"/>
    </source>
</evidence>
<keyword evidence="10 11" id="KW-0472">Membrane</keyword>
<comment type="cofactor">
    <cofactor evidence="1 11">
        <name>Zn(2+)</name>
        <dbReference type="ChEBI" id="CHEBI:29105"/>
    </cofactor>
</comment>
<dbReference type="Gene3D" id="2.30.42.10">
    <property type="match status" value="1"/>
</dbReference>
<evidence type="ECO:0000256" key="4">
    <source>
        <dbReference type="ARBA" id="ARBA00022670"/>
    </source>
</evidence>
<evidence type="ECO:0000256" key="2">
    <source>
        <dbReference type="ARBA" id="ARBA00004141"/>
    </source>
</evidence>
<evidence type="ECO:0000256" key="7">
    <source>
        <dbReference type="ARBA" id="ARBA00022833"/>
    </source>
</evidence>
<keyword evidence="11" id="KW-0479">Metal-binding</keyword>
<feature type="transmembrane region" description="Helical" evidence="11">
    <location>
        <begin position="7"/>
        <end position="25"/>
    </location>
</feature>
<keyword evidence="5 11" id="KW-0812">Transmembrane</keyword>
<keyword evidence="6 11" id="KW-0378">Hydrolase</keyword>
<gene>
    <name evidence="13" type="ORF">Bealeia1_01310</name>
</gene>
<keyword evidence="4" id="KW-0645">Protease</keyword>
<proteinExistence type="inferred from homology"/>
<dbReference type="CDD" id="cd23081">
    <property type="entry name" value="cpPDZ_EcRseP-like"/>
    <property type="match status" value="1"/>
</dbReference>